<evidence type="ECO:0000313" key="3">
    <source>
        <dbReference type="Proteomes" id="UP001497444"/>
    </source>
</evidence>
<evidence type="ECO:0000256" key="1">
    <source>
        <dbReference type="SAM" id="MobiDB-lite"/>
    </source>
</evidence>
<reference evidence="2" key="1">
    <citation type="submission" date="2024-02" db="EMBL/GenBank/DDBJ databases">
        <authorList>
            <consortium name="ELIXIR-Norway"/>
            <consortium name="Elixir Norway"/>
        </authorList>
    </citation>
    <scope>NUCLEOTIDE SEQUENCE</scope>
</reference>
<proteinExistence type="predicted"/>
<organism evidence="2 3">
    <name type="scientific">Sphagnum jensenii</name>
    <dbReference type="NCBI Taxonomy" id="128206"/>
    <lineage>
        <taxon>Eukaryota</taxon>
        <taxon>Viridiplantae</taxon>
        <taxon>Streptophyta</taxon>
        <taxon>Embryophyta</taxon>
        <taxon>Bryophyta</taxon>
        <taxon>Sphagnophytina</taxon>
        <taxon>Sphagnopsida</taxon>
        <taxon>Sphagnales</taxon>
        <taxon>Sphagnaceae</taxon>
        <taxon>Sphagnum</taxon>
    </lineage>
</organism>
<gene>
    <name evidence="2" type="ORF">CSSPJE1EN1_LOCUS29384</name>
</gene>
<accession>A0ABP0VJF3</accession>
<name>A0ABP0VJF3_9BRYO</name>
<feature type="compositionally biased region" description="Polar residues" evidence="1">
    <location>
        <begin position="152"/>
        <end position="170"/>
    </location>
</feature>
<protein>
    <submittedName>
        <fullName evidence="2">Uncharacterized protein</fullName>
    </submittedName>
</protein>
<comment type="caution">
    <text evidence="2">The sequence shown here is derived from an EMBL/GenBank/DDBJ whole genome shotgun (WGS) entry which is preliminary data.</text>
</comment>
<feature type="region of interest" description="Disordered" evidence="1">
    <location>
        <begin position="210"/>
        <end position="235"/>
    </location>
</feature>
<dbReference type="EMBL" id="CAXAQS010000961">
    <property type="protein sequence ID" value="CAK9254006.1"/>
    <property type="molecule type" value="Genomic_DNA"/>
</dbReference>
<sequence>MHKVENERKARHFLKLEDEIETPVNNEKTHINHLPLHIDINNVSSSADASFDVGYNIDEAAPAIMIEERPPVVEKIIPVIGRPVDQEQKIGHSATAVKSEFKAMPNSSVLPHNSSVDDFWMLVSSGYIPHPAMNVLSETLSRQTAEHDAATVKSNHSQSHNSQAANSTVSSKKKRARDPPTAGVNDACAHCENNGEDLQTGDMVSEKSIKLSSSGLVNKSDETDKEGGEMTETNGHNVSFAYSTYAHALNSVVIKNENNPEFIHEQMQSNALQNLYFPANFDYVNSSSHRILNHSTIHYDKNHAMLFDKRSVADDTNQSRGRSAMDVES</sequence>
<dbReference type="Proteomes" id="UP001497444">
    <property type="component" value="Unassembled WGS sequence"/>
</dbReference>
<evidence type="ECO:0000313" key="2">
    <source>
        <dbReference type="EMBL" id="CAK9254006.1"/>
    </source>
</evidence>
<feature type="region of interest" description="Disordered" evidence="1">
    <location>
        <begin position="140"/>
        <end position="185"/>
    </location>
</feature>
<keyword evidence="3" id="KW-1185">Reference proteome</keyword>
<feature type="compositionally biased region" description="Basic and acidic residues" evidence="1">
    <location>
        <begin position="219"/>
        <end position="228"/>
    </location>
</feature>